<dbReference type="Gramene" id="BGIOSGA023070-TA">
    <property type="protein sequence ID" value="BGIOSGA023070-PA"/>
    <property type="gene ID" value="BGIOSGA023070"/>
</dbReference>
<feature type="compositionally biased region" description="Basic and acidic residues" evidence="1">
    <location>
        <begin position="79"/>
        <end position="88"/>
    </location>
</feature>
<evidence type="ECO:0000256" key="1">
    <source>
        <dbReference type="SAM" id="MobiDB-lite"/>
    </source>
</evidence>
<name>B8B3J8_ORYSI</name>
<proteinExistence type="predicted"/>
<gene>
    <name evidence="2" type="ORF">OsI_23317</name>
</gene>
<accession>B8B3J8</accession>
<dbReference type="Proteomes" id="UP000007015">
    <property type="component" value="Chromosome 6"/>
</dbReference>
<evidence type="ECO:0000313" key="2">
    <source>
        <dbReference type="EMBL" id="EEC80788.1"/>
    </source>
</evidence>
<dbReference type="AlphaFoldDB" id="B8B3J8"/>
<evidence type="ECO:0000313" key="3">
    <source>
        <dbReference type="Proteomes" id="UP000007015"/>
    </source>
</evidence>
<dbReference type="HOGENOM" id="CLU_1838460_0_0_1"/>
<dbReference type="EMBL" id="CM000131">
    <property type="protein sequence ID" value="EEC80788.1"/>
    <property type="molecule type" value="Genomic_DNA"/>
</dbReference>
<reference evidence="2 3" key="1">
    <citation type="journal article" date="2005" name="PLoS Biol.">
        <title>The genomes of Oryza sativa: a history of duplications.</title>
        <authorList>
            <person name="Yu J."/>
            <person name="Wang J."/>
            <person name="Lin W."/>
            <person name="Li S."/>
            <person name="Li H."/>
            <person name="Zhou J."/>
            <person name="Ni P."/>
            <person name="Dong W."/>
            <person name="Hu S."/>
            <person name="Zeng C."/>
            <person name="Zhang J."/>
            <person name="Zhang Y."/>
            <person name="Li R."/>
            <person name="Xu Z."/>
            <person name="Li S."/>
            <person name="Li X."/>
            <person name="Zheng H."/>
            <person name="Cong L."/>
            <person name="Lin L."/>
            <person name="Yin J."/>
            <person name="Geng J."/>
            <person name="Li G."/>
            <person name="Shi J."/>
            <person name="Liu J."/>
            <person name="Lv H."/>
            <person name="Li J."/>
            <person name="Wang J."/>
            <person name="Deng Y."/>
            <person name="Ran L."/>
            <person name="Shi X."/>
            <person name="Wang X."/>
            <person name="Wu Q."/>
            <person name="Li C."/>
            <person name="Ren X."/>
            <person name="Wang J."/>
            <person name="Wang X."/>
            <person name="Li D."/>
            <person name="Liu D."/>
            <person name="Zhang X."/>
            <person name="Ji Z."/>
            <person name="Zhao W."/>
            <person name="Sun Y."/>
            <person name="Zhang Z."/>
            <person name="Bao J."/>
            <person name="Han Y."/>
            <person name="Dong L."/>
            <person name="Ji J."/>
            <person name="Chen P."/>
            <person name="Wu S."/>
            <person name="Liu J."/>
            <person name="Xiao Y."/>
            <person name="Bu D."/>
            <person name="Tan J."/>
            <person name="Yang L."/>
            <person name="Ye C."/>
            <person name="Zhang J."/>
            <person name="Xu J."/>
            <person name="Zhou Y."/>
            <person name="Yu Y."/>
            <person name="Zhang B."/>
            <person name="Zhuang S."/>
            <person name="Wei H."/>
            <person name="Liu B."/>
            <person name="Lei M."/>
            <person name="Yu H."/>
            <person name="Li Y."/>
            <person name="Xu H."/>
            <person name="Wei S."/>
            <person name="He X."/>
            <person name="Fang L."/>
            <person name="Zhang Z."/>
            <person name="Zhang Y."/>
            <person name="Huang X."/>
            <person name="Su Z."/>
            <person name="Tong W."/>
            <person name="Li J."/>
            <person name="Tong Z."/>
            <person name="Li S."/>
            <person name="Ye J."/>
            <person name="Wang L."/>
            <person name="Fang L."/>
            <person name="Lei T."/>
            <person name="Chen C."/>
            <person name="Chen H."/>
            <person name="Xu Z."/>
            <person name="Li H."/>
            <person name="Huang H."/>
            <person name="Zhang F."/>
            <person name="Xu H."/>
            <person name="Li N."/>
            <person name="Zhao C."/>
            <person name="Li S."/>
            <person name="Dong L."/>
            <person name="Huang Y."/>
            <person name="Li L."/>
            <person name="Xi Y."/>
            <person name="Qi Q."/>
            <person name="Li W."/>
            <person name="Zhang B."/>
            <person name="Hu W."/>
            <person name="Zhang Y."/>
            <person name="Tian X."/>
            <person name="Jiao Y."/>
            <person name="Liang X."/>
            <person name="Jin J."/>
            <person name="Gao L."/>
            <person name="Zheng W."/>
            <person name="Hao B."/>
            <person name="Liu S."/>
            <person name="Wang W."/>
            <person name="Yuan L."/>
            <person name="Cao M."/>
            <person name="McDermott J."/>
            <person name="Samudrala R."/>
            <person name="Wang J."/>
            <person name="Wong G.K."/>
            <person name="Yang H."/>
        </authorList>
    </citation>
    <scope>NUCLEOTIDE SEQUENCE [LARGE SCALE GENOMIC DNA]</scope>
    <source>
        <strain evidence="3">cv. 93-11</strain>
    </source>
</reference>
<feature type="region of interest" description="Disordered" evidence="1">
    <location>
        <begin position="72"/>
        <end position="93"/>
    </location>
</feature>
<protein>
    <submittedName>
        <fullName evidence="2">Uncharacterized protein</fullName>
    </submittedName>
</protein>
<sequence length="140" mass="15141">MFVPSLRATCLPSSTPSGGGRSTHGLSCFLFEESTGGAICLLFHLHTPPEEWNAAVLVAPIVLTVDAPKVRSGAGAGRNGRDKVREEAGGSSHRCGSSVGVVRLRQQLHPLVWEEVGSAWDEREEEVLRHNKHARQCHLV</sequence>
<organism evidence="2 3">
    <name type="scientific">Oryza sativa subsp. indica</name>
    <name type="common">Rice</name>
    <dbReference type="NCBI Taxonomy" id="39946"/>
    <lineage>
        <taxon>Eukaryota</taxon>
        <taxon>Viridiplantae</taxon>
        <taxon>Streptophyta</taxon>
        <taxon>Embryophyta</taxon>
        <taxon>Tracheophyta</taxon>
        <taxon>Spermatophyta</taxon>
        <taxon>Magnoliopsida</taxon>
        <taxon>Liliopsida</taxon>
        <taxon>Poales</taxon>
        <taxon>Poaceae</taxon>
        <taxon>BOP clade</taxon>
        <taxon>Oryzoideae</taxon>
        <taxon>Oryzeae</taxon>
        <taxon>Oryzinae</taxon>
        <taxon>Oryza</taxon>
        <taxon>Oryza sativa</taxon>
    </lineage>
</organism>
<keyword evidence="3" id="KW-1185">Reference proteome</keyword>